<keyword evidence="2" id="KW-1185">Reference proteome</keyword>
<evidence type="ECO:0000313" key="2">
    <source>
        <dbReference type="Proteomes" id="UP000236161"/>
    </source>
</evidence>
<reference evidence="1 2" key="1">
    <citation type="journal article" date="2017" name="Nature">
        <title>The Apostasia genome and the evolution of orchids.</title>
        <authorList>
            <person name="Zhang G.Q."/>
            <person name="Liu K.W."/>
            <person name="Li Z."/>
            <person name="Lohaus R."/>
            <person name="Hsiao Y.Y."/>
            <person name="Niu S.C."/>
            <person name="Wang J.Y."/>
            <person name="Lin Y.C."/>
            <person name="Xu Q."/>
            <person name="Chen L.J."/>
            <person name="Yoshida K."/>
            <person name="Fujiwara S."/>
            <person name="Wang Z.W."/>
            <person name="Zhang Y.Q."/>
            <person name="Mitsuda N."/>
            <person name="Wang M."/>
            <person name="Liu G.H."/>
            <person name="Pecoraro L."/>
            <person name="Huang H.X."/>
            <person name="Xiao X.J."/>
            <person name="Lin M."/>
            <person name="Wu X.Y."/>
            <person name="Wu W.L."/>
            <person name="Chen Y.Y."/>
            <person name="Chang S.B."/>
            <person name="Sakamoto S."/>
            <person name="Ohme-Takagi M."/>
            <person name="Yagi M."/>
            <person name="Zeng S.J."/>
            <person name="Shen C.Y."/>
            <person name="Yeh C.M."/>
            <person name="Luo Y.B."/>
            <person name="Tsai W.C."/>
            <person name="Van de Peer Y."/>
            <person name="Liu Z.J."/>
        </authorList>
    </citation>
    <scope>NUCLEOTIDE SEQUENCE [LARGE SCALE GENOMIC DNA]</scope>
    <source>
        <strain evidence="2">cv. Shenzhen</strain>
        <tissue evidence="1">Stem</tissue>
    </source>
</reference>
<sequence length="75" mass="8276">MFTLSTVFGVFKVFGVRGLRGSGFTGKPRKPRTLDPRTPVNNSFRVYEGLQGFTGVHDGSRWSTGFSLVNPREAP</sequence>
<name>A0A2I0BD88_9ASPA</name>
<dbReference type="OrthoDB" id="5577072at2759"/>
<organism evidence="1 2">
    <name type="scientific">Apostasia shenzhenica</name>
    <dbReference type="NCBI Taxonomy" id="1088818"/>
    <lineage>
        <taxon>Eukaryota</taxon>
        <taxon>Viridiplantae</taxon>
        <taxon>Streptophyta</taxon>
        <taxon>Embryophyta</taxon>
        <taxon>Tracheophyta</taxon>
        <taxon>Spermatophyta</taxon>
        <taxon>Magnoliopsida</taxon>
        <taxon>Liliopsida</taxon>
        <taxon>Asparagales</taxon>
        <taxon>Orchidaceae</taxon>
        <taxon>Apostasioideae</taxon>
        <taxon>Apostasia</taxon>
    </lineage>
</organism>
<evidence type="ECO:0000313" key="1">
    <source>
        <dbReference type="EMBL" id="PKA65747.1"/>
    </source>
</evidence>
<dbReference type="AlphaFoldDB" id="A0A2I0BD88"/>
<accession>A0A2I0BD88</accession>
<protein>
    <submittedName>
        <fullName evidence="1">Uncharacterized protein</fullName>
    </submittedName>
</protein>
<dbReference type="EMBL" id="KZ451890">
    <property type="protein sequence ID" value="PKA65747.1"/>
    <property type="molecule type" value="Genomic_DNA"/>
</dbReference>
<gene>
    <name evidence="1" type="ORF">AXF42_Ash013162</name>
</gene>
<dbReference type="Proteomes" id="UP000236161">
    <property type="component" value="Unassembled WGS sequence"/>
</dbReference>
<proteinExistence type="predicted"/>